<keyword evidence="2 6" id="KW-0472">Membrane</keyword>
<dbReference type="EMBL" id="JBEPLS010000002">
    <property type="protein sequence ID" value="MET3602980.1"/>
    <property type="molecule type" value="Genomic_DNA"/>
</dbReference>
<reference evidence="7 10" key="2">
    <citation type="submission" date="2024-06" db="EMBL/GenBank/DDBJ databases">
        <title>Genomic Encyclopedia of Type Strains, Phase IV (KMG-IV): sequencing the most valuable type-strain genomes for metagenomic binning, comparative biology and taxonomic classification.</title>
        <authorList>
            <person name="Goeker M."/>
        </authorList>
    </citation>
    <scope>NUCLEOTIDE SEQUENCE [LARGE SCALE GENOMIC DNA]</scope>
    <source>
        <strain evidence="7 10">D-501</strain>
    </source>
</reference>
<comment type="similarity">
    <text evidence="6">Belongs to the LptE lipoprotein family.</text>
</comment>
<dbReference type="PROSITE" id="PS51257">
    <property type="entry name" value="PROKAR_LIPOPROTEIN"/>
    <property type="match status" value="1"/>
</dbReference>
<gene>
    <name evidence="6" type="primary">lptE</name>
    <name evidence="7" type="ORF">ABIC99_000764</name>
    <name evidence="8" type="ORF">EWH46_16335</name>
</gene>
<dbReference type="AlphaFoldDB" id="A0A5C1Q3N5"/>
<dbReference type="EMBL" id="CP035708">
    <property type="protein sequence ID" value="QEN02171.1"/>
    <property type="molecule type" value="Genomic_DNA"/>
</dbReference>
<evidence type="ECO:0000256" key="2">
    <source>
        <dbReference type="ARBA" id="ARBA00023136"/>
    </source>
</evidence>
<evidence type="ECO:0000256" key="3">
    <source>
        <dbReference type="ARBA" id="ARBA00023139"/>
    </source>
</evidence>
<accession>A0A5C1Q3N5</accession>
<reference evidence="8 9" key="1">
    <citation type="submission" date="2019-02" db="EMBL/GenBank/DDBJ databases">
        <title>Complete Genome Sequence and Methylome Analysis of Sphaerotilus natans subsp. sulfidivorans D-507.</title>
        <authorList>
            <person name="Fomenkov A."/>
            <person name="Gridneva E."/>
            <person name="Smolyakov D."/>
            <person name="Dubinina G."/>
            <person name="Vincze T."/>
            <person name="Grabovich M."/>
            <person name="Roberts R.J."/>
        </authorList>
    </citation>
    <scope>NUCLEOTIDE SEQUENCE [LARGE SCALE GENOMIC DNA]</scope>
    <source>
        <strain evidence="8 9">D-507</strain>
    </source>
</reference>
<evidence type="ECO:0000313" key="9">
    <source>
        <dbReference type="Proteomes" id="UP000323522"/>
    </source>
</evidence>
<dbReference type="Proteomes" id="UP000323522">
    <property type="component" value="Chromosome"/>
</dbReference>
<evidence type="ECO:0000313" key="10">
    <source>
        <dbReference type="Proteomes" id="UP001549111"/>
    </source>
</evidence>
<dbReference type="PANTHER" id="PTHR38098">
    <property type="entry name" value="LPS-ASSEMBLY LIPOPROTEIN LPTE"/>
    <property type="match status" value="1"/>
</dbReference>
<proteinExistence type="inferred from homology"/>
<evidence type="ECO:0000256" key="1">
    <source>
        <dbReference type="ARBA" id="ARBA00022729"/>
    </source>
</evidence>
<dbReference type="Gene3D" id="3.30.160.150">
    <property type="entry name" value="Lipoprotein like domain"/>
    <property type="match status" value="1"/>
</dbReference>
<dbReference type="InterPro" id="IPR007485">
    <property type="entry name" value="LPS_assembly_LptE"/>
</dbReference>
<dbReference type="GO" id="GO:0009279">
    <property type="term" value="C:cell outer membrane"/>
    <property type="evidence" value="ECO:0007669"/>
    <property type="project" value="UniProtKB-SubCell"/>
</dbReference>
<dbReference type="RefSeq" id="WP_149504800.1">
    <property type="nucleotide sequence ID" value="NZ_CP035708.1"/>
</dbReference>
<comment type="subcellular location">
    <subcellularLocation>
        <location evidence="6">Cell outer membrane</location>
        <topology evidence="6">Lipid-anchor</topology>
    </subcellularLocation>
</comment>
<evidence type="ECO:0000256" key="6">
    <source>
        <dbReference type="HAMAP-Rule" id="MF_01186"/>
    </source>
</evidence>
<protein>
    <recommendedName>
        <fullName evidence="6">LPS-assembly lipoprotein LptE</fullName>
    </recommendedName>
</protein>
<keyword evidence="5 6" id="KW-0449">Lipoprotein</keyword>
<keyword evidence="1 6" id="KW-0732">Signal</keyword>
<keyword evidence="3 6" id="KW-0564">Palmitate</keyword>
<dbReference type="HAMAP" id="MF_01186">
    <property type="entry name" value="LPS_assembly_LptE"/>
    <property type="match status" value="1"/>
</dbReference>
<dbReference type="Pfam" id="PF04390">
    <property type="entry name" value="LptE"/>
    <property type="match status" value="1"/>
</dbReference>
<dbReference type="PANTHER" id="PTHR38098:SF1">
    <property type="entry name" value="LPS-ASSEMBLY LIPOPROTEIN LPTE"/>
    <property type="match status" value="1"/>
</dbReference>
<dbReference type="InterPro" id="IPR006311">
    <property type="entry name" value="TAT_signal"/>
</dbReference>
<comment type="function">
    <text evidence="6">Together with LptD, is involved in the assembly of lipopolysaccharide (LPS) at the surface of the outer membrane. Required for the proper assembly of LptD. Binds LPS and may serve as the LPS recognition site at the outer membrane.</text>
</comment>
<sequence>MLRRPSRRRLLGAAALATTLLAGCGFQLRRPPELAWKRIFLSGFSEDSALADELRRQLRASPGVTVADTPAEADLIVESLQDSSEHLVAATTSTSQISEMTLRARLRFRVRTPAGRELIAPTELAQTRDMSYSERSALAKQHEAALLFRSMHADLAMQVLRRLAALGPA</sequence>
<evidence type="ECO:0000313" key="8">
    <source>
        <dbReference type="EMBL" id="QEN02171.1"/>
    </source>
</evidence>
<name>A0A5C1Q3N5_9BURK</name>
<keyword evidence="10" id="KW-1185">Reference proteome</keyword>
<evidence type="ECO:0000256" key="4">
    <source>
        <dbReference type="ARBA" id="ARBA00023237"/>
    </source>
</evidence>
<dbReference type="Proteomes" id="UP001549111">
    <property type="component" value="Unassembled WGS sequence"/>
</dbReference>
<dbReference type="KEGG" id="snn:EWH46_16335"/>
<dbReference type="GO" id="GO:0043165">
    <property type="term" value="P:Gram-negative-bacterium-type cell outer membrane assembly"/>
    <property type="evidence" value="ECO:0007669"/>
    <property type="project" value="UniProtKB-UniRule"/>
</dbReference>
<keyword evidence="4 6" id="KW-0998">Cell outer membrane</keyword>
<evidence type="ECO:0000256" key="5">
    <source>
        <dbReference type="ARBA" id="ARBA00023288"/>
    </source>
</evidence>
<dbReference type="OrthoDB" id="5298094at2"/>
<comment type="subunit">
    <text evidence="6">Component of the lipopolysaccharide transport and assembly complex. Interacts with LptD.</text>
</comment>
<evidence type="ECO:0000313" key="7">
    <source>
        <dbReference type="EMBL" id="MET3602980.1"/>
    </source>
</evidence>
<dbReference type="GO" id="GO:0001530">
    <property type="term" value="F:lipopolysaccharide binding"/>
    <property type="evidence" value="ECO:0007669"/>
    <property type="project" value="TreeGrafter"/>
</dbReference>
<dbReference type="PROSITE" id="PS51318">
    <property type="entry name" value="TAT"/>
    <property type="match status" value="1"/>
</dbReference>
<dbReference type="GO" id="GO:1990351">
    <property type="term" value="C:transporter complex"/>
    <property type="evidence" value="ECO:0007669"/>
    <property type="project" value="TreeGrafter"/>
</dbReference>
<dbReference type="GO" id="GO:0015920">
    <property type="term" value="P:lipopolysaccharide transport"/>
    <property type="evidence" value="ECO:0007669"/>
    <property type="project" value="TreeGrafter"/>
</dbReference>
<organism evidence="8 9">
    <name type="scientific">Sphaerotilus sulfidivorans</name>
    <dbReference type="NCBI Taxonomy" id="639200"/>
    <lineage>
        <taxon>Bacteria</taxon>
        <taxon>Pseudomonadati</taxon>
        <taxon>Pseudomonadota</taxon>
        <taxon>Betaproteobacteria</taxon>
        <taxon>Burkholderiales</taxon>
        <taxon>Sphaerotilaceae</taxon>
        <taxon>Sphaerotilus</taxon>
    </lineage>
</organism>